<feature type="transmembrane region" description="Helical" evidence="7">
    <location>
        <begin position="45"/>
        <end position="66"/>
    </location>
</feature>
<evidence type="ECO:0000256" key="6">
    <source>
        <dbReference type="ARBA" id="ARBA00023136"/>
    </source>
</evidence>
<keyword evidence="5 7" id="KW-1133">Transmembrane helix</keyword>
<dbReference type="VEuPathDB" id="FungiDB:BTJ68_11964"/>
<protein>
    <recommendedName>
        <fullName evidence="8">Cytochrome b561 domain-containing protein</fullName>
    </recommendedName>
</protein>
<name>A0A3M7CK17_HORWE</name>
<keyword evidence="4" id="KW-0249">Electron transport</keyword>
<organism evidence="9 10">
    <name type="scientific">Hortaea werneckii</name>
    <name type="common">Black yeast</name>
    <name type="synonym">Cladosporium werneckii</name>
    <dbReference type="NCBI Taxonomy" id="91943"/>
    <lineage>
        <taxon>Eukaryota</taxon>
        <taxon>Fungi</taxon>
        <taxon>Dikarya</taxon>
        <taxon>Ascomycota</taxon>
        <taxon>Pezizomycotina</taxon>
        <taxon>Dothideomycetes</taxon>
        <taxon>Dothideomycetidae</taxon>
        <taxon>Mycosphaerellales</taxon>
        <taxon>Teratosphaeriaceae</taxon>
        <taxon>Hortaea</taxon>
    </lineage>
</organism>
<comment type="subcellular location">
    <subcellularLocation>
        <location evidence="1">Membrane</location>
    </subcellularLocation>
</comment>
<dbReference type="GO" id="GO:0016020">
    <property type="term" value="C:membrane"/>
    <property type="evidence" value="ECO:0007669"/>
    <property type="project" value="UniProtKB-SubCell"/>
</dbReference>
<dbReference type="InterPro" id="IPR006593">
    <property type="entry name" value="Cyt_b561/ferric_Rdtase_TM"/>
</dbReference>
<dbReference type="CDD" id="cd08760">
    <property type="entry name" value="Cyt_b561_FRRS1_like"/>
    <property type="match status" value="1"/>
</dbReference>
<evidence type="ECO:0000256" key="2">
    <source>
        <dbReference type="ARBA" id="ARBA00022448"/>
    </source>
</evidence>
<keyword evidence="3 7" id="KW-0812">Transmembrane</keyword>
<dbReference type="EMBL" id="QWIN01000403">
    <property type="protein sequence ID" value="RMY52333.1"/>
    <property type="molecule type" value="Genomic_DNA"/>
</dbReference>
<proteinExistence type="predicted"/>
<evidence type="ECO:0000256" key="1">
    <source>
        <dbReference type="ARBA" id="ARBA00004370"/>
    </source>
</evidence>
<comment type="caution">
    <text evidence="9">The sequence shown here is derived from an EMBL/GenBank/DDBJ whole genome shotgun (WGS) entry which is preliminary data.</text>
</comment>
<feature type="transmembrane region" description="Helical" evidence="7">
    <location>
        <begin position="148"/>
        <end position="170"/>
    </location>
</feature>
<evidence type="ECO:0000259" key="8">
    <source>
        <dbReference type="SMART" id="SM00665"/>
    </source>
</evidence>
<evidence type="ECO:0000313" key="9">
    <source>
        <dbReference type="EMBL" id="RMY52333.1"/>
    </source>
</evidence>
<evidence type="ECO:0000313" key="10">
    <source>
        <dbReference type="Proteomes" id="UP000270230"/>
    </source>
</evidence>
<sequence>MLSKTMTIVVTLVHRAYSASGPLVKREADDGGGGGGGGGVDKTTAHGVIACIAWLIFLIGAVLMRALKGPKTWLIHACTQSIALVLVVASAALGIQLAQSGQQLGEAHVVIGLLLFAALWSLAIGGLLQHLYFRKYQQRSFIGVAHAWSARLMITLAIINGGLGLSLAGGHGAGTYAAYGVVTAVLCMCWVGFTIISMRREGRDSKGQ</sequence>
<dbReference type="PANTHER" id="PTHR47797:SF1">
    <property type="entry name" value="CYTOCHROME B561 DOMAIN-CONTAINING PROTEIN-RELATED"/>
    <property type="match status" value="1"/>
</dbReference>
<dbReference type="PANTHER" id="PTHR47797">
    <property type="entry name" value="DEHYDROGENASE, PUTATIVE (AFU_ORTHOLOGUE AFUA_8G05805)-RELATED"/>
    <property type="match status" value="1"/>
</dbReference>
<dbReference type="AlphaFoldDB" id="A0A3M7CK17"/>
<dbReference type="SMART" id="SM00665">
    <property type="entry name" value="B561"/>
    <property type="match status" value="1"/>
</dbReference>
<evidence type="ECO:0000256" key="5">
    <source>
        <dbReference type="ARBA" id="ARBA00022989"/>
    </source>
</evidence>
<feature type="transmembrane region" description="Helical" evidence="7">
    <location>
        <begin position="73"/>
        <end position="95"/>
    </location>
</feature>
<dbReference type="Proteomes" id="UP000270230">
    <property type="component" value="Unassembled WGS sequence"/>
</dbReference>
<feature type="transmembrane region" description="Helical" evidence="7">
    <location>
        <begin position="107"/>
        <end position="128"/>
    </location>
</feature>
<evidence type="ECO:0000256" key="7">
    <source>
        <dbReference type="SAM" id="Phobius"/>
    </source>
</evidence>
<evidence type="ECO:0000256" key="3">
    <source>
        <dbReference type="ARBA" id="ARBA00022692"/>
    </source>
</evidence>
<accession>A0A3M7CK17</accession>
<gene>
    <name evidence="9" type="ORF">D0865_05852</name>
</gene>
<feature type="transmembrane region" description="Helical" evidence="7">
    <location>
        <begin position="176"/>
        <end position="196"/>
    </location>
</feature>
<dbReference type="OrthoDB" id="3930589at2759"/>
<evidence type="ECO:0000256" key="4">
    <source>
        <dbReference type="ARBA" id="ARBA00022982"/>
    </source>
</evidence>
<keyword evidence="6 7" id="KW-0472">Membrane</keyword>
<reference evidence="9 10" key="1">
    <citation type="journal article" date="2018" name="BMC Genomics">
        <title>Genomic evidence for intraspecific hybridization in a clonal and extremely halotolerant yeast.</title>
        <authorList>
            <person name="Gostincar C."/>
            <person name="Stajich J.E."/>
            <person name="Zupancic J."/>
            <person name="Zalar P."/>
            <person name="Gunde-Cimerman N."/>
        </authorList>
    </citation>
    <scope>NUCLEOTIDE SEQUENCE [LARGE SCALE GENOMIC DNA]</scope>
    <source>
        <strain evidence="9 10">EXF-151</strain>
    </source>
</reference>
<feature type="domain" description="Cytochrome b561" evidence="8">
    <location>
        <begin position="45"/>
        <end position="165"/>
    </location>
</feature>
<keyword evidence="2" id="KW-0813">Transport</keyword>